<feature type="compositionally biased region" description="Polar residues" evidence="1">
    <location>
        <begin position="19"/>
        <end position="40"/>
    </location>
</feature>
<evidence type="ECO:0000313" key="3">
    <source>
        <dbReference type="RefSeq" id="XP_052124316.1"/>
    </source>
</evidence>
<dbReference type="AlphaFoldDB" id="A0A9C6TXT9"/>
<feature type="compositionally biased region" description="Pro residues" evidence="1">
    <location>
        <begin position="86"/>
        <end position="98"/>
    </location>
</feature>
<proteinExistence type="predicted"/>
<name>A0A9C6TXT9_FRAOC</name>
<organism evidence="2 3">
    <name type="scientific">Frankliniella occidentalis</name>
    <name type="common">Western flower thrips</name>
    <name type="synonym">Euthrips occidentalis</name>
    <dbReference type="NCBI Taxonomy" id="133901"/>
    <lineage>
        <taxon>Eukaryota</taxon>
        <taxon>Metazoa</taxon>
        <taxon>Ecdysozoa</taxon>
        <taxon>Arthropoda</taxon>
        <taxon>Hexapoda</taxon>
        <taxon>Insecta</taxon>
        <taxon>Pterygota</taxon>
        <taxon>Neoptera</taxon>
        <taxon>Paraneoptera</taxon>
        <taxon>Thysanoptera</taxon>
        <taxon>Terebrantia</taxon>
        <taxon>Thripoidea</taxon>
        <taxon>Thripidae</taxon>
        <taxon>Frankliniella</taxon>
    </lineage>
</organism>
<feature type="region of interest" description="Disordered" evidence="1">
    <location>
        <begin position="1"/>
        <end position="122"/>
    </location>
</feature>
<keyword evidence="2" id="KW-1185">Reference proteome</keyword>
<evidence type="ECO:0000313" key="2">
    <source>
        <dbReference type="Proteomes" id="UP000504606"/>
    </source>
</evidence>
<reference evidence="3" key="1">
    <citation type="submission" date="2025-08" db="UniProtKB">
        <authorList>
            <consortium name="RefSeq"/>
        </authorList>
    </citation>
    <scope>IDENTIFICATION</scope>
    <source>
        <tissue evidence="3">Whole organism</tissue>
    </source>
</reference>
<sequence>MVTITMEADEEHRRPLTGGSRTPQGDKNNGVTGGQRSSPSTPEPGLVTGRGSGRGSAIVGMPTAVSPAPGPEVLLMRPESAKASPPALPPRPRVPPRPASMAPQRARHDGRGQGNLTLKIQL</sequence>
<dbReference type="Proteomes" id="UP000504606">
    <property type="component" value="Unplaced"/>
</dbReference>
<dbReference type="RefSeq" id="XP_052124316.1">
    <property type="nucleotide sequence ID" value="XM_052268356.1"/>
</dbReference>
<gene>
    <name evidence="3" type="primary">LOC127749583</name>
</gene>
<protein>
    <submittedName>
        <fullName evidence="3">Translation initiation factor IF-2-like</fullName>
    </submittedName>
</protein>
<accession>A0A9C6TXT9</accession>
<dbReference type="KEGG" id="foc:127749583"/>
<dbReference type="GeneID" id="127749583"/>
<evidence type="ECO:0000256" key="1">
    <source>
        <dbReference type="SAM" id="MobiDB-lite"/>
    </source>
</evidence>